<comment type="caution">
    <text evidence="3">The sequence shown here is derived from an EMBL/GenBank/DDBJ whole genome shotgun (WGS) entry which is preliminary data.</text>
</comment>
<feature type="transmembrane region" description="Helical" evidence="2">
    <location>
        <begin position="174"/>
        <end position="202"/>
    </location>
</feature>
<feature type="transmembrane region" description="Helical" evidence="2">
    <location>
        <begin position="222"/>
        <end position="245"/>
    </location>
</feature>
<evidence type="ECO:0000313" key="4">
    <source>
        <dbReference type="Proteomes" id="UP000298061"/>
    </source>
</evidence>
<proteinExistence type="predicted"/>
<keyword evidence="2" id="KW-1133">Transmembrane helix</keyword>
<keyword evidence="2" id="KW-0472">Membrane</keyword>
<feature type="transmembrane region" description="Helical" evidence="2">
    <location>
        <begin position="282"/>
        <end position="303"/>
    </location>
</feature>
<accession>A0A4Z0A1E8</accession>
<dbReference type="AlphaFoldDB" id="A0A4Z0A1E8"/>
<evidence type="ECO:0000256" key="1">
    <source>
        <dbReference type="SAM" id="MobiDB-lite"/>
    </source>
</evidence>
<dbReference type="EMBL" id="SFCI01000404">
    <property type="protein sequence ID" value="TFY80011.1"/>
    <property type="molecule type" value="Genomic_DNA"/>
</dbReference>
<keyword evidence="4" id="KW-1185">Reference proteome</keyword>
<dbReference type="OrthoDB" id="3351168at2759"/>
<dbReference type="Proteomes" id="UP000298061">
    <property type="component" value="Unassembled WGS sequence"/>
</dbReference>
<organism evidence="3 4">
    <name type="scientific">Hericium alpestre</name>
    <dbReference type="NCBI Taxonomy" id="135208"/>
    <lineage>
        <taxon>Eukaryota</taxon>
        <taxon>Fungi</taxon>
        <taxon>Dikarya</taxon>
        <taxon>Basidiomycota</taxon>
        <taxon>Agaricomycotina</taxon>
        <taxon>Agaricomycetes</taxon>
        <taxon>Russulales</taxon>
        <taxon>Hericiaceae</taxon>
        <taxon>Hericium</taxon>
    </lineage>
</organism>
<reference evidence="3 4" key="1">
    <citation type="submission" date="2019-02" db="EMBL/GenBank/DDBJ databases">
        <title>Genome sequencing of the rare red list fungi Hericium alpestre (H. flagellum).</title>
        <authorList>
            <person name="Buettner E."/>
            <person name="Kellner H."/>
        </authorList>
    </citation>
    <scope>NUCLEOTIDE SEQUENCE [LARGE SCALE GENOMIC DNA]</scope>
    <source>
        <strain evidence="3 4">DSM 108284</strain>
    </source>
</reference>
<name>A0A4Z0A1E8_9AGAM</name>
<evidence type="ECO:0000313" key="3">
    <source>
        <dbReference type="EMBL" id="TFY80011.1"/>
    </source>
</evidence>
<evidence type="ECO:0000256" key="2">
    <source>
        <dbReference type="SAM" id="Phobius"/>
    </source>
</evidence>
<sequence>MTARQHDSRHVRACLPQSRSLSLPLLSPTELDPSRSWHDVSGQQPLLLTLRLGDSQDASFSPVALTPAVPWHTTAARPHTAPLPSVESAGSSGSDTAVAHAEPHADRTLFVHSHTYSVQSERSYFSPATPTAKRSPFSFPKPSLSGHSPSFGSLALRFPVSPSRTTSRLRLRVFLGWPLAIMLGQLMLLGAAWGFSAAVIIAGPFPLSDGLAERAHANLRATSLFVTLFATILSLMSTFFFNRAIRYALMYRLSRSISLASLAAGIKLSRGSLVLNRRRPRWVAVTLLCAAALAAQTAGWATLLTPTSVVVNRSIKGAELGMGSDAFHDFLASFGSIDNLSAAVMGAGGKAGLSPMKVPVSMIDGAAIAEAGRQFNYPATVTWNGALFNISTASRVFSFQGNTIYVVSTLCLFQNMSSSPTSGPDPSTHLFVLLGQGSNYSFIGPTVCSIKPVLTTARVEYGPTINVSDITSTRILAEPPTSANAAALGSLVVSVMNGRVSSSQTLTSNTFGDNLSAVFQSVRIGGGGDADNAVLNKILEAYIKGAAEFMGTVVRTGLSAKGVWPNDQIPATMTAETIGHLRAETIGFNYESTVGFVTLLPTSSITIVSIVLTVYSFTRRPGEWDDETKATGIGGGIDMRGNGRPSSSEFDPTNPFHLIVAASAGGMTALGDFRDEVVMAQLGRMKVGLGLVKANEWTGFIPDGY</sequence>
<keyword evidence="2" id="KW-0812">Transmembrane</keyword>
<feature type="region of interest" description="Disordered" evidence="1">
    <location>
        <begin position="77"/>
        <end position="99"/>
    </location>
</feature>
<dbReference type="STRING" id="135208.A0A4Z0A1E8"/>
<gene>
    <name evidence="3" type="ORF">EWM64_g3998</name>
</gene>
<protein>
    <submittedName>
        <fullName evidence="3">Uncharacterized protein</fullName>
    </submittedName>
</protein>